<dbReference type="Proteomes" id="UP000054785">
    <property type="component" value="Unassembled WGS sequence"/>
</dbReference>
<keyword evidence="8" id="KW-1185">Reference proteome</keyword>
<evidence type="ECO:0000256" key="3">
    <source>
        <dbReference type="ARBA" id="ARBA00022448"/>
    </source>
</evidence>
<organism evidence="7 8">
    <name type="scientific">Legionella geestiana</name>
    <dbReference type="NCBI Taxonomy" id="45065"/>
    <lineage>
        <taxon>Bacteria</taxon>
        <taxon>Pseudomonadati</taxon>
        <taxon>Pseudomonadota</taxon>
        <taxon>Gammaproteobacteria</taxon>
        <taxon>Legionellales</taxon>
        <taxon>Legionellaceae</taxon>
        <taxon>Legionella</taxon>
    </lineage>
</organism>
<evidence type="ECO:0000256" key="1">
    <source>
        <dbReference type="ARBA" id="ARBA00004127"/>
    </source>
</evidence>
<gene>
    <name evidence="7" type="primary">yicO</name>
    <name evidence="7" type="ORF">Lgee_1971</name>
</gene>
<evidence type="ECO:0000313" key="7">
    <source>
        <dbReference type="EMBL" id="KTC97310.1"/>
    </source>
</evidence>
<dbReference type="AlphaFoldDB" id="A0A0W0TNZ3"/>
<keyword evidence="4" id="KW-0812">Transmembrane</keyword>
<evidence type="ECO:0000313" key="8">
    <source>
        <dbReference type="Proteomes" id="UP000054785"/>
    </source>
</evidence>
<dbReference type="GO" id="GO:0005886">
    <property type="term" value="C:plasma membrane"/>
    <property type="evidence" value="ECO:0007669"/>
    <property type="project" value="TreeGrafter"/>
</dbReference>
<evidence type="ECO:0000256" key="6">
    <source>
        <dbReference type="ARBA" id="ARBA00023136"/>
    </source>
</evidence>
<dbReference type="PANTHER" id="PTHR43337:SF1">
    <property type="entry name" value="XANTHINE_URACIL PERMEASE C887.17-RELATED"/>
    <property type="match status" value="1"/>
</dbReference>
<dbReference type="OrthoDB" id="9808458at2"/>
<keyword evidence="5" id="KW-1133">Transmembrane helix</keyword>
<keyword evidence="3" id="KW-0813">Transport</keyword>
<name>A0A0W0TNZ3_9GAMM</name>
<dbReference type="Pfam" id="PF00860">
    <property type="entry name" value="Xan_ur_permease"/>
    <property type="match status" value="1"/>
</dbReference>
<keyword evidence="6" id="KW-0472">Membrane</keyword>
<dbReference type="GO" id="GO:0012505">
    <property type="term" value="C:endomembrane system"/>
    <property type="evidence" value="ECO:0007669"/>
    <property type="project" value="UniProtKB-SubCell"/>
</dbReference>
<dbReference type="PANTHER" id="PTHR43337">
    <property type="entry name" value="XANTHINE/URACIL PERMEASE C887.17-RELATED"/>
    <property type="match status" value="1"/>
</dbReference>
<comment type="subcellular location">
    <subcellularLocation>
        <location evidence="1">Endomembrane system</location>
        <topology evidence="1">Multi-pass membrane protein</topology>
    </subcellularLocation>
</comment>
<dbReference type="EMBL" id="LNYC01000072">
    <property type="protein sequence ID" value="KTC97310.1"/>
    <property type="molecule type" value="Genomic_DNA"/>
</dbReference>
<evidence type="ECO:0000256" key="4">
    <source>
        <dbReference type="ARBA" id="ARBA00022692"/>
    </source>
</evidence>
<dbReference type="STRING" id="45065.Lgee_1971"/>
<dbReference type="InterPro" id="IPR006043">
    <property type="entry name" value="NCS2"/>
</dbReference>
<sequence>MSSTSISERKTLLKSECVAGASTLLTVLWIAFANPVILGAAGMDQGAVFSATCLVVGLGCLLCGIYARAPVAIGPGMALAVYFSYSVVQGMGVSWQQALAMVCVSGVLFGILSLTRLLQWLVEAIPVTLQVGILVGISLLIALIALRTSGIIVSDGLLLMHLADFHNAHVPLFFGGFLLIMLLDYYQVPGAIILGILGTSALSLLSGLSPWHGITGMPPALTPALFAPDFAGIAHASVIKPIFAFFLIALFDATGTLMGLLTPSLFATKELRDKTLCKCLRANALATIAAGFIGTANTSPMIESAAGIAAGGRTGLSALVTGAGFLLLLFFYPLAQAIPVYAVGPALLFVACSMMRNISHIDWSEPLEALPAALTILLIPFSGSVADGIGAGVLTLTLARLLTRRHPGKLLLGLSAVFVVFFAIQ</sequence>
<evidence type="ECO:0000256" key="5">
    <source>
        <dbReference type="ARBA" id="ARBA00022989"/>
    </source>
</evidence>
<dbReference type="GO" id="GO:0005345">
    <property type="term" value="F:purine nucleobase transmembrane transporter activity"/>
    <property type="evidence" value="ECO:0007669"/>
    <property type="project" value="TreeGrafter"/>
</dbReference>
<comment type="similarity">
    <text evidence="2">Belongs to the nucleobase:cation symporter-2 (NCS2) (TC 2.A.40) family. Azg-like subfamily.</text>
</comment>
<dbReference type="PATRIC" id="fig|45065.4.peg.2140"/>
<evidence type="ECO:0000256" key="2">
    <source>
        <dbReference type="ARBA" id="ARBA00005697"/>
    </source>
</evidence>
<proteinExistence type="inferred from homology"/>
<comment type="caution">
    <text evidence="7">The sequence shown here is derived from an EMBL/GenBank/DDBJ whole genome shotgun (WGS) entry which is preliminary data.</text>
</comment>
<protein>
    <submittedName>
        <fullName evidence="7">Xanthine/uracil permease</fullName>
    </submittedName>
</protein>
<reference evidence="7 8" key="1">
    <citation type="submission" date="2015-11" db="EMBL/GenBank/DDBJ databases">
        <title>Genomic analysis of 38 Legionella species identifies large and diverse effector repertoires.</title>
        <authorList>
            <person name="Burstein D."/>
            <person name="Amaro F."/>
            <person name="Zusman T."/>
            <person name="Lifshitz Z."/>
            <person name="Cohen O."/>
            <person name="Gilbert J.A."/>
            <person name="Pupko T."/>
            <person name="Shuman H.A."/>
            <person name="Segal G."/>
        </authorList>
    </citation>
    <scope>NUCLEOTIDE SEQUENCE [LARGE SCALE GENOMIC DNA]</scope>
    <source>
        <strain evidence="7 8">ATCC 49504</strain>
    </source>
</reference>
<accession>A0A0W0TNZ3</accession>
<dbReference type="InterPro" id="IPR045018">
    <property type="entry name" value="Azg-like"/>
</dbReference>
<dbReference type="RefSeq" id="WP_035901605.1">
    <property type="nucleotide sequence ID" value="NZ_CAAAHN010000002.1"/>
</dbReference>